<dbReference type="SUPFAM" id="SSF56784">
    <property type="entry name" value="HAD-like"/>
    <property type="match status" value="1"/>
</dbReference>
<protein>
    <submittedName>
        <fullName evidence="1">HAD-IIB family hydrolase</fullName>
    </submittedName>
</protein>
<dbReference type="Gene3D" id="3.90.1070.10">
    <property type="match status" value="1"/>
</dbReference>
<dbReference type="InterPro" id="IPR023214">
    <property type="entry name" value="HAD_sf"/>
</dbReference>
<gene>
    <name evidence="1" type="ORF">J6I44_06835</name>
</gene>
<dbReference type="Gene3D" id="3.40.50.1000">
    <property type="entry name" value="HAD superfamily/HAD-like"/>
    <property type="match status" value="1"/>
</dbReference>
<dbReference type="Proteomes" id="UP001207918">
    <property type="component" value="Unassembled WGS sequence"/>
</dbReference>
<evidence type="ECO:0000313" key="1">
    <source>
        <dbReference type="EMBL" id="MCW9706563.1"/>
    </source>
</evidence>
<comment type="caution">
    <text evidence="1">The sequence shown here is derived from an EMBL/GenBank/DDBJ whole genome shotgun (WGS) entry which is preliminary data.</text>
</comment>
<dbReference type="NCBIfam" id="TIGR01484">
    <property type="entry name" value="HAD-SF-IIB"/>
    <property type="match status" value="1"/>
</dbReference>
<reference evidence="1 2" key="1">
    <citation type="submission" date="2021-03" db="EMBL/GenBank/DDBJ databases">
        <title>Aliifodinibius sp. nov., a new bacterium isolated from saline soil.</title>
        <authorList>
            <person name="Galisteo C."/>
            <person name="De La Haba R."/>
            <person name="Sanchez-Porro C."/>
            <person name="Ventosa A."/>
        </authorList>
    </citation>
    <scope>NUCLEOTIDE SEQUENCE [LARGE SCALE GENOMIC DNA]</scope>
    <source>
        <strain evidence="1 2">1BSP15-2V2</strain>
    </source>
</reference>
<proteinExistence type="predicted"/>
<sequence>MIKLFVTDLDGCISVPFQTPDWQLLSEIRRLNEQHVHDRAVPPLTICSGRPQPYVEAVAQWLNVQHPAGFENAGIYNVQRNELELLPAFNEEAAQQVKELKEWLQREIVDRHSGMIVEFTKKMDAGVIHSDKEAIDAAFPVIEEYVAENYSLFEVHKTDVSVNVILANNNKGNGILKLCELLDIDPEEVAYIGDSSGDIPGLKIVGQPYAPLNASDAVKACAEVLDAEVTEAVLMAYRRIIQRNREQLSKKISNQAS</sequence>
<dbReference type="PANTHER" id="PTHR10000:SF8">
    <property type="entry name" value="HAD SUPERFAMILY HYDROLASE-LIKE, TYPE 3"/>
    <property type="match status" value="1"/>
</dbReference>
<dbReference type="Pfam" id="PF08282">
    <property type="entry name" value="Hydrolase_3"/>
    <property type="match status" value="1"/>
</dbReference>
<dbReference type="RefSeq" id="WP_265765286.1">
    <property type="nucleotide sequence ID" value="NZ_JAGGJA010000004.1"/>
</dbReference>
<dbReference type="InterPro" id="IPR036412">
    <property type="entry name" value="HAD-like_sf"/>
</dbReference>
<dbReference type="GO" id="GO:0016787">
    <property type="term" value="F:hydrolase activity"/>
    <property type="evidence" value="ECO:0007669"/>
    <property type="project" value="UniProtKB-KW"/>
</dbReference>
<accession>A0ABT3PKU6</accession>
<keyword evidence="2" id="KW-1185">Reference proteome</keyword>
<name>A0ABT3PKU6_9BACT</name>
<organism evidence="1 2">
    <name type="scientific">Fodinibius salsisoli</name>
    <dbReference type="NCBI Taxonomy" id="2820877"/>
    <lineage>
        <taxon>Bacteria</taxon>
        <taxon>Pseudomonadati</taxon>
        <taxon>Balneolota</taxon>
        <taxon>Balneolia</taxon>
        <taxon>Balneolales</taxon>
        <taxon>Balneolaceae</taxon>
        <taxon>Fodinibius</taxon>
    </lineage>
</organism>
<dbReference type="PANTHER" id="PTHR10000">
    <property type="entry name" value="PHOSPHOSERINE PHOSPHATASE"/>
    <property type="match status" value="1"/>
</dbReference>
<dbReference type="EMBL" id="JAGGJA010000004">
    <property type="protein sequence ID" value="MCW9706563.1"/>
    <property type="molecule type" value="Genomic_DNA"/>
</dbReference>
<dbReference type="InterPro" id="IPR006379">
    <property type="entry name" value="HAD-SF_hydro_IIB"/>
</dbReference>
<evidence type="ECO:0000313" key="2">
    <source>
        <dbReference type="Proteomes" id="UP001207918"/>
    </source>
</evidence>
<keyword evidence="1" id="KW-0378">Hydrolase</keyword>